<name>A0A1H8YP65_9PSEU</name>
<gene>
    <name evidence="2" type="ORF">SAMN04489732_1341</name>
</gene>
<organism evidence="2 3">
    <name type="scientific">Amycolatopsis saalfeldensis</name>
    <dbReference type="NCBI Taxonomy" id="394193"/>
    <lineage>
        <taxon>Bacteria</taxon>
        <taxon>Bacillati</taxon>
        <taxon>Actinomycetota</taxon>
        <taxon>Actinomycetes</taxon>
        <taxon>Pseudonocardiales</taxon>
        <taxon>Pseudonocardiaceae</taxon>
        <taxon>Amycolatopsis</taxon>
    </lineage>
</organism>
<evidence type="ECO:0000313" key="3">
    <source>
        <dbReference type="Proteomes" id="UP000198582"/>
    </source>
</evidence>
<dbReference type="EMBL" id="FOEF01000034">
    <property type="protein sequence ID" value="SEP53946.1"/>
    <property type="molecule type" value="Genomic_DNA"/>
</dbReference>
<dbReference type="AlphaFoldDB" id="A0A1H8YP65"/>
<keyword evidence="1" id="KW-0812">Transmembrane</keyword>
<protein>
    <submittedName>
        <fullName evidence="2">Uncharacterized protein</fullName>
    </submittedName>
</protein>
<reference evidence="2 3" key="1">
    <citation type="submission" date="2016-10" db="EMBL/GenBank/DDBJ databases">
        <authorList>
            <person name="de Groot N.N."/>
        </authorList>
    </citation>
    <scope>NUCLEOTIDE SEQUENCE [LARGE SCALE GENOMIC DNA]</scope>
    <source>
        <strain evidence="2 3">DSM 44993</strain>
    </source>
</reference>
<evidence type="ECO:0000256" key="1">
    <source>
        <dbReference type="SAM" id="Phobius"/>
    </source>
</evidence>
<accession>A0A1H8YP65</accession>
<keyword evidence="1" id="KW-0472">Membrane</keyword>
<proteinExistence type="predicted"/>
<keyword evidence="3" id="KW-1185">Reference proteome</keyword>
<dbReference type="OrthoDB" id="9858609at2"/>
<sequence>MYEPGDPYLPASSYSLRTSTHSFIESGTALLSHIEHLGNQAGALPAGWYWHTEYDYRNPGPRLPILSGMITAHRPASARQAALQWANVLGLAPKKSASRGTVAYEGELDGLKIEIWAVVDRKAYGGTLSTLKYYAPDAILSTLFALAATTSGILLARHRKQAKARTR</sequence>
<evidence type="ECO:0000313" key="2">
    <source>
        <dbReference type="EMBL" id="SEP53946.1"/>
    </source>
</evidence>
<feature type="transmembrane region" description="Helical" evidence="1">
    <location>
        <begin position="138"/>
        <end position="157"/>
    </location>
</feature>
<dbReference type="RefSeq" id="WP_091628930.1">
    <property type="nucleotide sequence ID" value="NZ_FOEF01000034.1"/>
</dbReference>
<keyword evidence="1" id="KW-1133">Transmembrane helix</keyword>
<dbReference type="Proteomes" id="UP000198582">
    <property type="component" value="Unassembled WGS sequence"/>
</dbReference>